<dbReference type="RefSeq" id="WP_230843217.1">
    <property type="nucleotide sequence ID" value="NZ_CP063845.1"/>
</dbReference>
<sequence>MIEKMINAIQLAESQSALVAAEPGVLTGFSGQKLVGCLQRLARLFAGDNDTCYLEVGVYQGLTLLSVAMACREMPCYGVDNFAFFDPEGKNLEIVRQRSARLGLDNAHVINKDYEDALGDLHSAVGRRKVAVYFVDGPHDYRSQLMCLELALPHLHPEAVIVVDDSNYRHVRQANRDFLITHPEFKLIFEAYTPCHPANMSPSQQQQARSTWWNGVHILVRDPRNLLPAMYPPTERSRSLYENEHIVHAADVAAFAPETLTLAQQIDDGNWFGVLKGIVRLRRGLGRSQGARRSLFKQMNTYSDHLPSVNFNVLSPTHSTKS</sequence>
<gene>
    <name evidence="1" type="ORF">ISF26_07100</name>
</gene>
<organism evidence="1 2">
    <name type="scientific">Gloeobacter morelensis MG652769</name>
    <dbReference type="NCBI Taxonomy" id="2781736"/>
    <lineage>
        <taxon>Bacteria</taxon>
        <taxon>Bacillati</taxon>
        <taxon>Cyanobacteriota</taxon>
        <taxon>Cyanophyceae</taxon>
        <taxon>Gloeobacterales</taxon>
        <taxon>Gloeobacteraceae</taxon>
        <taxon>Gloeobacter</taxon>
        <taxon>Gloeobacter morelensis</taxon>
    </lineage>
</organism>
<dbReference type="GO" id="GO:0032259">
    <property type="term" value="P:methylation"/>
    <property type="evidence" value="ECO:0007669"/>
    <property type="project" value="UniProtKB-KW"/>
</dbReference>
<keyword evidence="2" id="KW-1185">Reference proteome</keyword>
<evidence type="ECO:0000313" key="2">
    <source>
        <dbReference type="Proteomes" id="UP001054846"/>
    </source>
</evidence>
<dbReference type="InterPro" id="IPR029063">
    <property type="entry name" value="SAM-dependent_MTases_sf"/>
</dbReference>
<protein>
    <submittedName>
        <fullName evidence="1">Class I SAM-dependent methyltransferase</fullName>
    </submittedName>
</protein>
<reference evidence="1 2" key="1">
    <citation type="journal article" date="2021" name="Genome Biol. Evol.">
        <title>Complete Genome Sequencing of a Novel Gloeobacter Species from a Waterfall Cave in Mexico.</title>
        <authorList>
            <person name="Saw J.H."/>
            <person name="Cardona T."/>
            <person name="Montejano G."/>
        </authorList>
    </citation>
    <scope>NUCLEOTIDE SEQUENCE [LARGE SCALE GENOMIC DNA]</scope>
    <source>
        <strain evidence="1">MG652769</strain>
    </source>
</reference>
<keyword evidence="1" id="KW-0489">Methyltransferase</keyword>
<accession>A0ABY3PQJ2</accession>
<keyword evidence="1" id="KW-0808">Transferase</keyword>
<proteinExistence type="predicted"/>
<dbReference type="GO" id="GO:0008168">
    <property type="term" value="F:methyltransferase activity"/>
    <property type="evidence" value="ECO:0007669"/>
    <property type="project" value="UniProtKB-KW"/>
</dbReference>
<dbReference type="Pfam" id="PF13578">
    <property type="entry name" value="Methyltransf_24"/>
    <property type="match status" value="1"/>
</dbReference>
<evidence type="ECO:0000313" key="1">
    <source>
        <dbReference type="EMBL" id="UFP95978.1"/>
    </source>
</evidence>
<dbReference type="EMBL" id="CP063845">
    <property type="protein sequence ID" value="UFP95978.1"/>
    <property type="molecule type" value="Genomic_DNA"/>
</dbReference>
<dbReference type="Gene3D" id="3.40.50.150">
    <property type="entry name" value="Vaccinia Virus protein VP39"/>
    <property type="match status" value="1"/>
</dbReference>
<dbReference type="Proteomes" id="UP001054846">
    <property type="component" value="Chromosome"/>
</dbReference>
<name>A0ABY3PQJ2_9CYAN</name>
<dbReference type="SUPFAM" id="SSF53335">
    <property type="entry name" value="S-adenosyl-L-methionine-dependent methyltransferases"/>
    <property type="match status" value="1"/>
</dbReference>